<accession>A0A6G1QKE4</accession>
<evidence type="ECO:0000313" key="1">
    <source>
        <dbReference type="EMBL" id="KAF3703022.1"/>
    </source>
</evidence>
<gene>
    <name evidence="1" type="ORF">EXN66_Car018710</name>
</gene>
<protein>
    <submittedName>
        <fullName evidence="1">Uncharacterized protein</fullName>
    </submittedName>
</protein>
<organism evidence="1 2">
    <name type="scientific">Channa argus</name>
    <name type="common">Northern snakehead</name>
    <name type="synonym">Ophicephalus argus</name>
    <dbReference type="NCBI Taxonomy" id="215402"/>
    <lineage>
        <taxon>Eukaryota</taxon>
        <taxon>Metazoa</taxon>
        <taxon>Chordata</taxon>
        <taxon>Craniata</taxon>
        <taxon>Vertebrata</taxon>
        <taxon>Euteleostomi</taxon>
        <taxon>Actinopterygii</taxon>
        <taxon>Neopterygii</taxon>
        <taxon>Teleostei</taxon>
        <taxon>Neoteleostei</taxon>
        <taxon>Acanthomorphata</taxon>
        <taxon>Anabantaria</taxon>
        <taxon>Anabantiformes</taxon>
        <taxon>Channoidei</taxon>
        <taxon>Channidae</taxon>
        <taxon>Channa</taxon>
    </lineage>
</organism>
<name>A0A6G1QKE4_CHAAH</name>
<dbReference type="Proteomes" id="UP000503349">
    <property type="component" value="Chromosome 18"/>
</dbReference>
<sequence length="49" mass="5413">MGQITFHIQSTESCTVIVLHPTGAEISAVVTSSMITYCSYRFLKVIYSV</sequence>
<dbReference type="AlphaFoldDB" id="A0A6G1QKE4"/>
<evidence type="ECO:0000313" key="2">
    <source>
        <dbReference type="Proteomes" id="UP000503349"/>
    </source>
</evidence>
<reference evidence="2" key="2">
    <citation type="submission" date="2019-02" db="EMBL/GenBank/DDBJ databases">
        <title>Opniocepnalus argus Var Kimnra genome.</title>
        <authorList>
            <person name="Zhou C."/>
            <person name="Xiao S."/>
        </authorList>
    </citation>
    <scope>NUCLEOTIDE SEQUENCE [LARGE SCALE GENOMIC DNA]</scope>
</reference>
<proteinExistence type="predicted"/>
<reference evidence="1 2" key="1">
    <citation type="submission" date="2019-02" db="EMBL/GenBank/DDBJ databases">
        <title>Opniocepnalus argus genome.</title>
        <authorList>
            <person name="Zhou C."/>
            <person name="Xiao S."/>
        </authorList>
    </citation>
    <scope>NUCLEOTIDE SEQUENCE [LARGE SCALE GENOMIC DNA]</scope>
    <source>
        <strain evidence="1">OARG1902GOOAL</strain>
        <tissue evidence="1">Muscle</tissue>
    </source>
</reference>
<keyword evidence="2" id="KW-1185">Reference proteome</keyword>
<dbReference type="EMBL" id="CM015729">
    <property type="protein sequence ID" value="KAF3703022.1"/>
    <property type="molecule type" value="Genomic_DNA"/>
</dbReference>